<dbReference type="Proteomes" id="UP000323454">
    <property type="component" value="Unassembled WGS sequence"/>
</dbReference>
<dbReference type="OrthoDB" id="37575at2"/>
<dbReference type="GO" id="GO:0006355">
    <property type="term" value="P:regulation of DNA-templated transcription"/>
    <property type="evidence" value="ECO:0007669"/>
    <property type="project" value="InterPro"/>
</dbReference>
<reference evidence="3 4" key="2">
    <citation type="submission" date="2019-09" db="EMBL/GenBank/DDBJ databases">
        <authorList>
            <person name="Jin C."/>
        </authorList>
    </citation>
    <scope>NUCLEOTIDE SEQUENCE [LARGE SCALE GENOMIC DNA]</scope>
    <source>
        <strain evidence="3 4">AN110305</strain>
    </source>
</reference>
<dbReference type="AlphaFoldDB" id="A0A5B2X4A8"/>
<dbReference type="CDD" id="cd23763">
    <property type="entry name" value="ASKHA_ATPase_ROK"/>
    <property type="match status" value="1"/>
</dbReference>
<evidence type="ECO:0000313" key="4">
    <source>
        <dbReference type="Proteomes" id="UP000323454"/>
    </source>
</evidence>
<feature type="domain" description="HTH iclR-type" evidence="2">
    <location>
        <begin position="21"/>
        <end position="61"/>
    </location>
</feature>
<dbReference type="EMBL" id="VUOB01000042">
    <property type="protein sequence ID" value="KAA2258147.1"/>
    <property type="molecule type" value="Genomic_DNA"/>
</dbReference>
<name>A0A5B2X4A8_9PSEU</name>
<dbReference type="RefSeq" id="WP_149852147.1">
    <property type="nucleotide sequence ID" value="NZ_VUOB01000042.1"/>
</dbReference>
<comment type="similarity">
    <text evidence="1">Belongs to the ROK (NagC/XylR) family.</text>
</comment>
<dbReference type="PANTHER" id="PTHR18964:SF149">
    <property type="entry name" value="BIFUNCTIONAL UDP-N-ACETYLGLUCOSAMINE 2-EPIMERASE_N-ACETYLMANNOSAMINE KINASE"/>
    <property type="match status" value="1"/>
</dbReference>
<dbReference type="Pfam" id="PF00480">
    <property type="entry name" value="ROK"/>
    <property type="match status" value="1"/>
</dbReference>
<evidence type="ECO:0000259" key="2">
    <source>
        <dbReference type="Pfam" id="PF09339"/>
    </source>
</evidence>
<organism evidence="3 4">
    <name type="scientific">Solihabitans fulvus</name>
    <dbReference type="NCBI Taxonomy" id="1892852"/>
    <lineage>
        <taxon>Bacteria</taxon>
        <taxon>Bacillati</taxon>
        <taxon>Actinomycetota</taxon>
        <taxon>Actinomycetes</taxon>
        <taxon>Pseudonocardiales</taxon>
        <taxon>Pseudonocardiaceae</taxon>
        <taxon>Solihabitans</taxon>
    </lineage>
</organism>
<dbReference type="InterPro" id="IPR036390">
    <property type="entry name" value="WH_DNA-bd_sf"/>
</dbReference>
<dbReference type="SUPFAM" id="SSF53067">
    <property type="entry name" value="Actin-like ATPase domain"/>
    <property type="match status" value="1"/>
</dbReference>
<comment type="caution">
    <text evidence="3">The sequence shown here is derived from an EMBL/GenBank/DDBJ whole genome shotgun (WGS) entry which is preliminary data.</text>
</comment>
<gene>
    <name evidence="3" type="ORF">F0L68_24555</name>
</gene>
<evidence type="ECO:0000313" key="3">
    <source>
        <dbReference type="EMBL" id="KAA2258147.1"/>
    </source>
</evidence>
<reference evidence="3 4" key="1">
    <citation type="submission" date="2019-09" db="EMBL/GenBank/DDBJ databases">
        <title>Goodfellowia gen. nov., a new genus of the Pseudonocardineae related to Actinoalloteichus, containing Goodfellowia coeruleoviolacea gen. nov., comb. nov. gen. nov., comb. nov.</title>
        <authorList>
            <person name="Labeda D."/>
        </authorList>
    </citation>
    <scope>NUCLEOTIDE SEQUENCE [LARGE SCALE GENOMIC DNA]</scope>
    <source>
        <strain evidence="3 4">AN110305</strain>
    </source>
</reference>
<dbReference type="InterPro" id="IPR043129">
    <property type="entry name" value="ATPase_NBD"/>
</dbReference>
<protein>
    <submittedName>
        <fullName evidence="3">ROK family transcriptional regulator</fullName>
    </submittedName>
</protein>
<dbReference type="PANTHER" id="PTHR18964">
    <property type="entry name" value="ROK (REPRESSOR, ORF, KINASE) FAMILY"/>
    <property type="match status" value="1"/>
</dbReference>
<dbReference type="Pfam" id="PF09339">
    <property type="entry name" value="HTH_IclR"/>
    <property type="match status" value="1"/>
</dbReference>
<dbReference type="Gene3D" id="1.10.10.10">
    <property type="entry name" value="Winged helix-like DNA-binding domain superfamily/Winged helix DNA-binding domain"/>
    <property type="match status" value="1"/>
</dbReference>
<accession>A0A5B2X4A8</accession>
<dbReference type="SUPFAM" id="SSF46785">
    <property type="entry name" value="Winged helix' DNA-binding domain"/>
    <property type="match status" value="1"/>
</dbReference>
<dbReference type="Gene3D" id="3.30.420.40">
    <property type="match status" value="2"/>
</dbReference>
<sequence>MAKPRAAVKTSLLRRINAGLVLELLRDVGSLTVTEVAERAELSRPTVDAVADDLVRLGLVAEAWQEERRRGRPARRLAFRPEAGHVLAIDVFDEGVRVFVADLAGRVVARAERPVGRTVGRPERIAEMHAAVADVLGRAAMSIDDVLSIGAATPGTVDVATGTVNYCAAMPDWTGLELRTLLESTYGRRAAVGNDANLAVIGERWRGSATAVDDVVFLIAGYHAGAGIIVGGHPVQGFGGGAGELGFLGLWEEVDVRAHSALALQTTEIVAELVEQSAPCAAGSADWRDTHDPSTGQVDTAAVLAAARHGDTEAVQVLQRFLARTSYAIAIVALVLNPELIVVGGAIAKVGDQLLEPLSKLVRLMTANMVLTPPRVVLSALGTNAVGTGALRRALDLVEQRWLDELGDPVAVAEP</sequence>
<proteinExistence type="inferred from homology"/>
<keyword evidence="4" id="KW-1185">Reference proteome</keyword>
<dbReference type="InterPro" id="IPR005471">
    <property type="entry name" value="Tscrpt_reg_IclR_N"/>
</dbReference>
<dbReference type="InterPro" id="IPR000600">
    <property type="entry name" value="ROK"/>
</dbReference>
<dbReference type="InterPro" id="IPR036388">
    <property type="entry name" value="WH-like_DNA-bd_sf"/>
</dbReference>
<evidence type="ECO:0000256" key="1">
    <source>
        <dbReference type="ARBA" id="ARBA00006479"/>
    </source>
</evidence>
<dbReference type="GO" id="GO:0003677">
    <property type="term" value="F:DNA binding"/>
    <property type="evidence" value="ECO:0007669"/>
    <property type="project" value="InterPro"/>
</dbReference>